<reference evidence="2 3" key="1">
    <citation type="submission" date="2019-07" db="EMBL/GenBank/DDBJ databases">
        <title>Genomic Encyclopedia of Archaeal and Bacterial Type Strains, Phase II (KMG-II): from individual species to whole genera.</title>
        <authorList>
            <person name="Goeker M."/>
        </authorList>
    </citation>
    <scope>NUCLEOTIDE SEQUENCE [LARGE SCALE GENOMIC DNA]</scope>
    <source>
        <strain evidence="2 3">DSM 18850</strain>
    </source>
</reference>
<gene>
    <name evidence="2" type="ORF">BC792_105117</name>
</gene>
<dbReference type="AlphaFoldDB" id="A0A5S5DNL0"/>
<keyword evidence="3" id="KW-1185">Reference proteome</keyword>
<dbReference type="RefSeq" id="WP_148908016.1">
    <property type="nucleotide sequence ID" value="NZ_VNHX01000005.1"/>
</dbReference>
<accession>A0A5S5DNL0</accession>
<protein>
    <submittedName>
        <fullName evidence="2">Uncharacterized protein</fullName>
    </submittedName>
</protein>
<organism evidence="2 3">
    <name type="scientific">Sphingobacterium allocomposti</name>
    <dbReference type="NCBI Taxonomy" id="415956"/>
    <lineage>
        <taxon>Bacteria</taxon>
        <taxon>Pseudomonadati</taxon>
        <taxon>Bacteroidota</taxon>
        <taxon>Sphingobacteriia</taxon>
        <taxon>Sphingobacteriales</taxon>
        <taxon>Sphingobacteriaceae</taxon>
        <taxon>Sphingobacterium</taxon>
    </lineage>
</organism>
<dbReference type="EMBL" id="VNHX01000005">
    <property type="protein sequence ID" value="TYP96626.1"/>
    <property type="molecule type" value="Genomic_DNA"/>
</dbReference>
<keyword evidence="1" id="KW-0732">Signal</keyword>
<comment type="caution">
    <text evidence="2">The sequence shown here is derived from an EMBL/GenBank/DDBJ whole genome shotgun (WGS) entry which is preliminary data.</text>
</comment>
<sequence length="269" mass="30695">MNRYLTLKLLFCCVLIIQYACSGSAEEPKPQIPDPQGNNRIVVASSKGQPGIGPSDALPHGTPLSLPEGIRIVERRHHPFDPDLQKLYAHVNFFYVDVNLVNDRMPGTPPVTVEFPPGLVVVSMDHDKQNGISVSKYLVQVPPTERFGGGRDTTTIYIGMACINADRSMPWYDNQGEEMRYPIARNNFRDFLVTSDKNLMQFIDILKDYPKLRITQHWDPVAAHEPDYVTPPWMRIYNTIQDLIWQITDGEGIEQRDIDDLKKLLEAYR</sequence>
<evidence type="ECO:0000313" key="3">
    <source>
        <dbReference type="Proteomes" id="UP000325105"/>
    </source>
</evidence>
<name>A0A5S5DNL0_9SPHI</name>
<dbReference type="OrthoDB" id="703589at2"/>
<feature type="chain" id="PRO_5024323384" evidence="1">
    <location>
        <begin position="26"/>
        <end position="269"/>
    </location>
</feature>
<feature type="signal peptide" evidence="1">
    <location>
        <begin position="1"/>
        <end position="25"/>
    </location>
</feature>
<dbReference type="Proteomes" id="UP000325105">
    <property type="component" value="Unassembled WGS sequence"/>
</dbReference>
<evidence type="ECO:0000256" key="1">
    <source>
        <dbReference type="SAM" id="SignalP"/>
    </source>
</evidence>
<evidence type="ECO:0000313" key="2">
    <source>
        <dbReference type="EMBL" id="TYP96626.1"/>
    </source>
</evidence>
<proteinExistence type="predicted"/>